<dbReference type="OrthoDB" id="1654852at2759"/>
<dbReference type="InterPro" id="IPR014729">
    <property type="entry name" value="Rossmann-like_a/b/a_fold"/>
</dbReference>
<keyword evidence="3" id="KW-1185">Reference proteome</keyword>
<evidence type="ECO:0000313" key="3">
    <source>
        <dbReference type="Proteomes" id="UP001141806"/>
    </source>
</evidence>
<dbReference type="CDD" id="cd01989">
    <property type="entry name" value="USP_STK_Ubox_N"/>
    <property type="match status" value="1"/>
</dbReference>
<organism evidence="2 3">
    <name type="scientific">Protea cynaroides</name>
    <dbReference type="NCBI Taxonomy" id="273540"/>
    <lineage>
        <taxon>Eukaryota</taxon>
        <taxon>Viridiplantae</taxon>
        <taxon>Streptophyta</taxon>
        <taxon>Embryophyta</taxon>
        <taxon>Tracheophyta</taxon>
        <taxon>Spermatophyta</taxon>
        <taxon>Magnoliopsida</taxon>
        <taxon>Proteales</taxon>
        <taxon>Proteaceae</taxon>
        <taxon>Protea</taxon>
    </lineage>
</organism>
<gene>
    <name evidence="2" type="ORF">NE237_001005</name>
</gene>
<dbReference type="EMBL" id="JAMYWD010000003">
    <property type="protein sequence ID" value="KAJ4975899.1"/>
    <property type="molecule type" value="Genomic_DNA"/>
</dbReference>
<accession>A0A9Q0QY12</accession>
<sequence>MEKREPRVGEEGVVSSSPNNLIRSSTVSEIIEEEVDHGRRDEILGTIKEKYEMITAGDDDGGQDCDDPNVYVAVGKSDSSMDALRWALKNVLINPFSSVFLIHVFPEVHHIPTPLGKFPKNQASPEQLENYMSQESSKRRELLGNFLNLCSASRVRADTILIESDFTAKAVLDLIPILNIRKLVLGTTKSSLRKGRRKGMANVIQKEAPDFCEVRIICEGIDVSMMTMTMTTAPTMDSPSHFPRSSRSNGGVNGRLDDSEDVFSRSPRQRSHN</sequence>
<dbReference type="SUPFAM" id="SSF52402">
    <property type="entry name" value="Adenine nucleotide alpha hydrolases-like"/>
    <property type="match status" value="1"/>
</dbReference>
<feature type="region of interest" description="Disordered" evidence="1">
    <location>
        <begin position="232"/>
        <end position="273"/>
    </location>
</feature>
<proteinExistence type="predicted"/>
<dbReference type="AlphaFoldDB" id="A0A9Q0QY12"/>
<evidence type="ECO:0000256" key="1">
    <source>
        <dbReference type="SAM" id="MobiDB-lite"/>
    </source>
</evidence>
<dbReference type="Proteomes" id="UP001141806">
    <property type="component" value="Unassembled WGS sequence"/>
</dbReference>
<protein>
    <submittedName>
        <fullName evidence="2">Uncharacterized protein</fullName>
    </submittedName>
</protein>
<feature type="region of interest" description="Disordered" evidence="1">
    <location>
        <begin position="1"/>
        <end position="20"/>
    </location>
</feature>
<comment type="caution">
    <text evidence="2">The sequence shown here is derived from an EMBL/GenBank/DDBJ whole genome shotgun (WGS) entry which is preliminary data.</text>
</comment>
<dbReference type="Gene3D" id="3.40.50.620">
    <property type="entry name" value="HUPs"/>
    <property type="match status" value="1"/>
</dbReference>
<reference evidence="2" key="1">
    <citation type="journal article" date="2023" name="Plant J.">
        <title>The genome of the king protea, Protea cynaroides.</title>
        <authorList>
            <person name="Chang J."/>
            <person name="Duong T.A."/>
            <person name="Schoeman C."/>
            <person name="Ma X."/>
            <person name="Roodt D."/>
            <person name="Barker N."/>
            <person name="Li Z."/>
            <person name="Van de Peer Y."/>
            <person name="Mizrachi E."/>
        </authorList>
    </citation>
    <scope>NUCLEOTIDE SEQUENCE</scope>
    <source>
        <tissue evidence="2">Young leaves</tissue>
    </source>
</reference>
<evidence type="ECO:0000313" key="2">
    <source>
        <dbReference type="EMBL" id="KAJ4975899.1"/>
    </source>
</evidence>
<feature type="compositionally biased region" description="Basic and acidic residues" evidence="1">
    <location>
        <begin position="1"/>
        <end position="10"/>
    </location>
</feature>
<name>A0A9Q0QY12_9MAGN</name>
<dbReference type="PANTHER" id="PTHR47382:SF3">
    <property type="entry name" value="ADENINE NUCLEOTIDE ALPHA HYDROLASES-LIKE SUPERFAMILY PROTEIN"/>
    <property type="match status" value="1"/>
</dbReference>
<dbReference type="PANTHER" id="PTHR47382">
    <property type="entry name" value="U-BOX DOMAIN-CONTAINING PROTEIN 52-LIKE"/>
    <property type="match status" value="1"/>
</dbReference>